<name>A0AAD2CYI2_9STRA</name>
<sequence>MMMNHPDSASVTPSVEPSVLTFQSVTPSVRRQFGDYEERFQQMDNEIDAIRTSFDLDPNEETRLDLSVLEGRIDELENAENRLLSERHRLHQMLLSEKEKLIQMREEERLKKLSEQQMQQYDDQNETPTQKQRPTTIPFEITSPSQKRANEFRNSSIGLFEISKQLQISQAKIEAQGVEINRLERQLRLLAELQGVNVADLRKALEQACADEAYGEMQHRIAFLEAELEASQLMQKGPPRRNNRSEEEEEEEDGKNNNDSEEMDALRFQVQQQQMDIHRLKSMLEEKDQRIEELSMAHRKSVQALDAGANAMSQEYEELLGLVAAKDDALEEARIALEAEREKSLEHERQLVLNNEKIRQKEMKQIKERHFDQVLALEKKIIRTENSCDDRIKDMEQQLKSLYVAVGCINEDHDVEKEHRSRLSNDLKEADFEVANQLNVAERRSTTASGGESGGGLYSTLLMNELMSLKEEAAMAESSVAASADIPPLMAFAMTGTLLIKNKGVVGRKWKPKHSRLFLCGDHYQLDIGEKSYDIQFGISKVDFNPNHPLSFVIQTDPNDPRAHNISAAASNEDDYHKWISALSKATTGED</sequence>
<evidence type="ECO:0000313" key="5">
    <source>
        <dbReference type="Proteomes" id="UP001295423"/>
    </source>
</evidence>
<keyword evidence="5" id="KW-1185">Reference proteome</keyword>
<dbReference type="InterPro" id="IPR001849">
    <property type="entry name" value="PH_domain"/>
</dbReference>
<feature type="coiled-coil region" evidence="1">
    <location>
        <begin position="270"/>
        <end position="297"/>
    </location>
</feature>
<dbReference type="Proteomes" id="UP001295423">
    <property type="component" value="Unassembled WGS sequence"/>
</dbReference>
<feature type="region of interest" description="Disordered" evidence="2">
    <location>
        <begin position="232"/>
        <end position="261"/>
    </location>
</feature>
<accession>A0AAD2CYI2</accession>
<evidence type="ECO:0000256" key="2">
    <source>
        <dbReference type="SAM" id="MobiDB-lite"/>
    </source>
</evidence>
<gene>
    <name evidence="4" type="ORF">CYCCA115_LOCUS9917</name>
</gene>
<feature type="domain" description="PH" evidence="3">
    <location>
        <begin position="491"/>
        <end position="588"/>
    </location>
</feature>
<dbReference type="AlphaFoldDB" id="A0AAD2CYI2"/>
<feature type="region of interest" description="Disordered" evidence="2">
    <location>
        <begin position="112"/>
        <end position="133"/>
    </location>
</feature>
<organism evidence="4 5">
    <name type="scientific">Cylindrotheca closterium</name>
    <dbReference type="NCBI Taxonomy" id="2856"/>
    <lineage>
        <taxon>Eukaryota</taxon>
        <taxon>Sar</taxon>
        <taxon>Stramenopiles</taxon>
        <taxon>Ochrophyta</taxon>
        <taxon>Bacillariophyta</taxon>
        <taxon>Bacillariophyceae</taxon>
        <taxon>Bacillariophycidae</taxon>
        <taxon>Bacillariales</taxon>
        <taxon>Bacillariaceae</taxon>
        <taxon>Cylindrotheca</taxon>
    </lineage>
</organism>
<feature type="coiled-coil region" evidence="1">
    <location>
        <begin position="166"/>
        <end position="193"/>
    </location>
</feature>
<feature type="compositionally biased region" description="Polar residues" evidence="2">
    <location>
        <begin position="115"/>
        <end position="133"/>
    </location>
</feature>
<comment type="caution">
    <text evidence="4">The sequence shown here is derived from an EMBL/GenBank/DDBJ whole genome shotgun (WGS) entry which is preliminary data.</text>
</comment>
<keyword evidence="1" id="KW-0175">Coiled coil</keyword>
<feature type="coiled-coil region" evidence="1">
    <location>
        <begin position="323"/>
        <end position="350"/>
    </location>
</feature>
<reference evidence="4" key="1">
    <citation type="submission" date="2023-08" db="EMBL/GenBank/DDBJ databases">
        <authorList>
            <person name="Audoor S."/>
            <person name="Bilcke G."/>
        </authorList>
    </citation>
    <scope>NUCLEOTIDE SEQUENCE</scope>
</reference>
<feature type="compositionally biased region" description="Acidic residues" evidence="2">
    <location>
        <begin position="246"/>
        <end position="261"/>
    </location>
</feature>
<dbReference type="EMBL" id="CAKOGP040001502">
    <property type="protein sequence ID" value="CAJ1945772.1"/>
    <property type="molecule type" value="Genomic_DNA"/>
</dbReference>
<protein>
    <recommendedName>
        <fullName evidence="3">PH domain-containing protein</fullName>
    </recommendedName>
</protein>
<evidence type="ECO:0000256" key="1">
    <source>
        <dbReference type="SAM" id="Coils"/>
    </source>
</evidence>
<dbReference type="PROSITE" id="PS50003">
    <property type="entry name" value="PH_DOMAIN"/>
    <property type="match status" value="1"/>
</dbReference>
<evidence type="ECO:0000313" key="4">
    <source>
        <dbReference type="EMBL" id="CAJ1945772.1"/>
    </source>
</evidence>
<proteinExistence type="predicted"/>
<evidence type="ECO:0000259" key="3">
    <source>
        <dbReference type="PROSITE" id="PS50003"/>
    </source>
</evidence>